<evidence type="ECO:0000256" key="6">
    <source>
        <dbReference type="ARBA" id="ARBA00023134"/>
    </source>
</evidence>
<dbReference type="PATRIC" id="fig|631454.5.peg.518"/>
<keyword evidence="1 8" id="KW-0963">Cytoplasm</keyword>
<evidence type="ECO:0000256" key="1">
    <source>
        <dbReference type="ARBA" id="ARBA00022490"/>
    </source>
</evidence>
<comment type="cofactor">
    <cofactor evidence="8">
        <name>Mg(2+)</name>
        <dbReference type="ChEBI" id="CHEBI:18420"/>
    </cofactor>
</comment>
<accession>V4RN79</accession>
<dbReference type="InterPro" id="IPR025877">
    <property type="entry name" value="MobA-like_NTP_Trfase"/>
</dbReference>
<organism evidence="10 11">
    <name type="scientific">Lutibaculum baratangense AMV1</name>
    <dbReference type="NCBI Taxonomy" id="631454"/>
    <lineage>
        <taxon>Bacteria</taxon>
        <taxon>Pseudomonadati</taxon>
        <taxon>Pseudomonadota</taxon>
        <taxon>Alphaproteobacteria</taxon>
        <taxon>Hyphomicrobiales</taxon>
        <taxon>Tepidamorphaceae</taxon>
        <taxon>Lutibaculum</taxon>
    </lineage>
</organism>
<protein>
    <recommendedName>
        <fullName evidence="8">Molybdenum cofactor guanylyltransferase</fullName>
        <shortName evidence="8">MoCo guanylyltransferase</shortName>
        <ecNumber evidence="8">2.7.7.77</ecNumber>
    </recommendedName>
    <alternativeName>
        <fullName evidence="8">GTP:molybdopterin guanylyltransferase</fullName>
    </alternativeName>
    <alternativeName>
        <fullName evidence="8">Mo-MPT guanylyltransferase</fullName>
    </alternativeName>
    <alternativeName>
        <fullName evidence="8">Molybdopterin guanylyltransferase</fullName>
    </alternativeName>
    <alternativeName>
        <fullName evidence="8">Molybdopterin-guanine dinucleotide synthase</fullName>
        <shortName evidence="8">MGD synthase</shortName>
    </alternativeName>
</protein>
<dbReference type="EMBL" id="AWXZ01000013">
    <property type="protein sequence ID" value="ESR26744.1"/>
    <property type="molecule type" value="Genomic_DNA"/>
</dbReference>
<dbReference type="GO" id="GO:0005525">
    <property type="term" value="F:GTP binding"/>
    <property type="evidence" value="ECO:0007669"/>
    <property type="project" value="UniProtKB-UniRule"/>
</dbReference>
<dbReference type="Gene3D" id="3.90.550.10">
    <property type="entry name" value="Spore Coat Polysaccharide Biosynthesis Protein SpsA, Chain A"/>
    <property type="match status" value="1"/>
</dbReference>
<dbReference type="RefSeq" id="WP_023430677.1">
    <property type="nucleotide sequence ID" value="NZ_AWXZ01000013.1"/>
</dbReference>
<reference evidence="10 11" key="1">
    <citation type="journal article" date="2014" name="Genome Announc.">
        <title>Draft Genome Sequence of Lutibaculum baratangense Strain AMV1T, Isolated from a Mud Volcano in Andamans, India.</title>
        <authorList>
            <person name="Singh A."/>
            <person name="Sreenivas A."/>
            <person name="Sathyanarayana Reddy G."/>
            <person name="Pinnaka A.K."/>
            <person name="Shivaji S."/>
        </authorList>
    </citation>
    <scope>NUCLEOTIDE SEQUENCE [LARGE SCALE GENOMIC DNA]</scope>
    <source>
        <strain evidence="10 11">AMV1</strain>
    </source>
</reference>
<evidence type="ECO:0000256" key="8">
    <source>
        <dbReference type="HAMAP-Rule" id="MF_00316"/>
    </source>
</evidence>
<evidence type="ECO:0000259" key="9">
    <source>
        <dbReference type="Pfam" id="PF12804"/>
    </source>
</evidence>
<keyword evidence="11" id="KW-1185">Reference proteome</keyword>
<evidence type="ECO:0000256" key="5">
    <source>
        <dbReference type="ARBA" id="ARBA00022842"/>
    </source>
</evidence>
<dbReference type="PANTHER" id="PTHR19136:SF81">
    <property type="entry name" value="MOLYBDENUM COFACTOR GUANYLYLTRANSFERASE"/>
    <property type="match status" value="1"/>
</dbReference>
<feature type="binding site" evidence="8">
    <location>
        <position position="112"/>
    </location>
    <ligand>
        <name>GTP</name>
        <dbReference type="ChEBI" id="CHEBI:37565"/>
    </ligand>
</feature>
<dbReference type="STRING" id="631454.N177_0528"/>
<comment type="subunit">
    <text evidence="8">Monomer.</text>
</comment>
<dbReference type="OrthoDB" id="9788394at2"/>
<sequence length="217" mass="23282">MERAETSNERAAVTGCILAGGLSRRMGGGDKSLRTLAGKAMLQHVIDRLKPQVGAIVLNANGDASRFAGFGLPVQADLVEGHAGPLAGVLAGLRWAAENTPEATFVATAATDTPFFPQNLVSRMIEATEGRRRIVLGHSGERVHPVFGLWPVALADDLEAAVREEGLRKVLVWVHRHDNAVVDFPVRKVGEFELDPFFNANTPEDMAIAEKLISEAA</sequence>
<evidence type="ECO:0000313" key="11">
    <source>
        <dbReference type="Proteomes" id="UP000017819"/>
    </source>
</evidence>
<keyword evidence="5 8" id="KW-0460">Magnesium</keyword>
<dbReference type="InterPro" id="IPR029044">
    <property type="entry name" value="Nucleotide-diphossugar_trans"/>
</dbReference>
<keyword evidence="7 8" id="KW-0501">Molybdenum cofactor biosynthesis</keyword>
<evidence type="ECO:0000313" key="10">
    <source>
        <dbReference type="EMBL" id="ESR26744.1"/>
    </source>
</evidence>
<dbReference type="Proteomes" id="UP000017819">
    <property type="component" value="Unassembled WGS sequence"/>
</dbReference>
<dbReference type="GO" id="GO:0061603">
    <property type="term" value="F:molybdenum cofactor guanylyltransferase activity"/>
    <property type="evidence" value="ECO:0007669"/>
    <property type="project" value="UniProtKB-EC"/>
</dbReference>
<evidence type="ECO:0000256" key="7">
    <source>
        <dbReference type="ARBA" id="ARBA00023150"/>
    </source>
</evidence>
<dbReference type="CDD" id="cd02503">
    <property type="entry name" value="MobA"/>
    <property type="match status" value="1"/>
</dbReference>
<gene>
    <name evidence="8" type="primary">mobA</name>
    <name evidence="10" type="ORF">N177_0528</name>
</gene>
<comment type="subcellular location">
    <subcellularLocation>
        <location evidence="8">Cytoplasm</location>
    </subcellularLocation>
</comment>
<proteinExistence type="inferred from homology"/>
<dbReference type="eggNOG" id="COG0746">
    <property type="taxonomic scope" value="Bacteria"/>
</dbReference>
<feature type="binding site" evidence="8">
    <location>
        <position position="31"/>
    </location>
    <ligand>
        <name>GTP</name>
        <dbReference type="ChEBI" id="CHEBI:37565"/>
    </ligand>
</feature>
<feature type="binding site" evidence="8">
    <location>
        <position position="59"/>
    </location>
    <ligand>
        <name>GTP</name>
        <dbReference type="ChEBI" id="CHEBI:37565"/>
    </ligand>
</feature>
<feature type="domain" description="MobA-like NTP transferase" evidence="9">
    <location>
        <begin position="15"/>
        <end position="172"/>
    </location>
</feature>
<keyword evidence="3 8" id="KW-0479">Metal-binding</keyword>
<comment type="function">
    <text evidence="8">Transfers a GMP moiety from GTP to Mo-molybdopterin (Mo-MPT) cofactor (Moco or molybdenum cofactor) to form Mo-molybdopterin guanine dinucleotide (Mo-MGD) cofactor.</text>
</comment>
<dbReference type="SUPFAM" id="SSF53448">
    <property type="entry name" value="Nucleotide-diphospho-sugar transferases"/>
    <property type="match status" value="1"/>
</dbReference>
<name>V4RN79_9HYPH</name>
<comment type="similarity">
    <text evidence="8">Belongs to the MobA family.</text>
</comment>
<keyword evidence="2 8" id="KW-0808">Transferase</keyword>
<feature type="binding site" evidence="8">
    <location>
        <begin position="18"/>
        <end position="20"/>
    </location>
    <ligand>
        <name>GTP</name>
        <dbReference type="ChEBI" id="CHEBI:37565"/>
    </ligand>
</feature>
<keyword evidence="6 8" id="KW-0342">GTP-binding</keyword>
<evidence type="ECO:0000256" key="2">
    <source>
        <dbReference type="ARBA" id="ARBA00022679"/>
    </source>
</evidence>
<comment type="catalytic activity">
    <reaction evidence="8">
        <text>Mo-molybdopterin + GTP + H(+) = Mo-molybdopterin guanine dinucleotide + diphosphate</text>
        <dbReference type="Rhea" id="RHEA:34243"/>
        <dbReference type="ChEBI" id="CHEBI:15378"/>
        <dbReference type="ChEBI" id="CHEBI:33019"/>
        <dbReference type="ChEBI" id="CHEBI:37565"/>
        <dbReference type="ChEBI" id="CHEBI:71302"/>
        <dbReference type="ChEBI" id="CHEBI:71310"/>
        <dbReference type="EC" id="2.7.7.77"/>
    </reaction>
</comment>
<feature type="binding site" evidence="8">
    <location>
        <position position="112"/>
    </location>
    <ligand>
        <name>Mg(2+)</name>
        <dbReference type="ChEBI" id="CHEBI:18420"/>
    </ligand>
</feature>
<dbReference type="GO" id="GO:1902758">
    <property type="term" value="P:bis(molybdopterin guanine dinucleotide)molybdenum biosynthetic process"/>
    <property type="evidence" value="ECO:0007669"/>
    <property type="project" value="TreeGrafter"/>
</dbReference>
<dbReference type="AlphaFoldDB" id="V4RN79"/>
<comment type="caution">
    <text evidence="10">The sequence shown here is derived from an EMBL/GenBank/DDBJ whole genome shotgun (WGS) entry which is preliminary data.</text>
</comment>
<dbReference type="InterPro" id="IPR013482">
    <property type="entry name" value="Molybde_CF_guanTrfase"/>
</dbReference>
<dbReference type="PANTHER" id="PTHR19136">
    <property type="entry name" value="MOLYBDENUM COFACTOR GUANYLYLTRANSFERASE"/>
    <property type="match status" value="1"/>
</dbReference>
<dbReference type="HAMAP" id="MF_00316">
    <property type="entry name" value="MobA"/>
    <property type="match status" value="1"/>
</dbReference>
<feature type="binding site" evidence="8">
    <location>
        <position position="77"/>
    </location>
    <ligand>
        <name>GTP</name>
        <dbReference type="ChEBI" id="CHEBI:37565"/>
    </ligand>
</feature>
<dbReference type="Pfam" id="PF12804">
    <property type="entry name" value="NTP_transf_3"/>
    <property type="match status" value="1"/>
</dbReference>
<evidence type="ECO:0000256" key="3">
    <source>
        <dbReference type="ARBA" id="ARBA00022723"/>
    </source>
</evidence>
<dbReference type="NCBIfam" id="TIGR02665">
    <property type="entry name" value="molyb_mobA"/>
    <property type="match status" value="1"/>
</dbReference>
<dbReference type="EC" id="2.7.7.77" evidence="8"/>
<dbReference type="GO" id="GO:0046872">
    <property type="term" value="F:metal ion binding"/>
    <property type="evidence" value="ECO:0007669"/>
    <property type="project" value="UniProtKB-KW"/>
</dbReference>
<keyword evidence="4 8" id="KW-0547">Nucleotide-binding</keyword>
<comment type="domain">
    <text evidence="8">The N-terminal domain determines nucleotide recognition and specific binding, while the C-terminal domain determines the specific binding to the target protein.</text>
</comment>
<evidence type="ECO:0000256" key="4">
    <source>
        <dbReference type="ARBA" id="ARBA00022741"/>
    </source>
</evidence>
<dbReference type="GO" id="GO:0005737">
    <property type="term" value="C:cytoplasm"/>
    <property type="evidence" value="ECO:0007669"/>
    <property type="project" value="UniProtKB-SubCell"/>
</dbReference>